<feature type="region of interest" description="Disordered" evidence="1">
    <location>
        <begin position="281"/>
        <end position="302"/>
    </location>
</feature>
<dbReference type="SUPFAM" id="SSF52343">
    <property type="entry name" value="Ferredoxin reductase-like, C-terminal NADP-linked domain"/>
    <property type="match status" value="1"/>
</dbReference>
<dbReference type="InterPro" id="IPR017896">
    <property type="entry name" value="4Fe4S_Fe-S-bd"/>
</dbReference>
<name>A0A162JE21_9FUSO</name>
<dbReference type="EMBL" id="LVEA01000001">
    <property type="protein sequence ID" value="KYL05608.1"/>
    <property type="molecule type" value="Genomic_DNA"/>
</dbReference>
<sequence length="761" mass="83782">MYKIIKKKYLSENICYMEIEAKALAEAAKPGQFLIIKTDEKGERIPLTICDYDRHRGSVTIVFQIVGESTKQMADFAAGDFFADVLGPLGKESELLHEKVEVLHKKKYLFIAGGVGTAPVYPQVKWMREQGCCVDVIIGSRNKESLIFEEEMREVAANVYICTDDGSYGSKGLVTHKIQELMEKGKYYDHAVVIGPMIMMKFTVEVCKHYGISTTVSLNPLMVDGTGMCGACRVSVGNEIKFACVDGPEFSGEEVNFEEALRRQRMYQTEEGRNILKMEDGDSHHNPACPNHEAPPHELSSVNQQKRVPVQEQKPEVRNKNFEEVCYGYSLEEAKLEASRCLQCKNPLCVQACPVSINIPAFIQKIREGKLQEAADTIAKYSNLPAICGRVCPQESQCEGKCIVGIRGEAVSIGKLERFVGDWIIEHGSPSIVKKKKNQRVAVIGGGPAGLTAAGDLAKQGYEVTIFEALHKLGGVLSYGIPEFRLPKERIVEKEIQNLLRLGVQVETNSLIGRTFTVDDLLEKKGFSAVFIASGAGLPRFMNIPGENFNGVISANEFLTRVNLMRANRGDYVTPVKIGKRVLVVGGGNVAMDAARTAKRLGADTKIVYRRGEKELPARLEEIQHAKEEGIEFIFLSSPIEILGDENAWVKGAKCIRMQLGEADESGRAIFSKIPNSEFILEAETVIMALGTSPNPLIVETTQDLQQNRWKGIEAKAETGETSREGIFAGGDAVSGAATVILAMEAGKKAAIKIDEYLRSK</sequence>
<dbReference type="InterPro" id="IPR036188">
    <property type="entry name" value="FAD/NAD-bd_sf"/>
</dbReference>
<dbReference type="AlphaFoldDB" id="A0A162JE21"/>
<evidence type="ECO:0000256" key="1">
    <source>
        <dbReference type="SAM" id="MobiDB-lite"/>
    </source>
</evidence>
<evidence type="ECO:0000313" key="5">
    <source>
        <dbReference type="Proteomes" id="UP000075816"/>
    </source>
</evidence>
<dbReference type="InterPro" id="IPR023753">
    <property type="entry name" value="FAD/NAD-binding_dom"/>
</dbReference>
<evidence type="ECO:0000259" key="3">
    <source>
        <dbReference type="PROSITE" id="PS51384"/>
    </source>
</evidence>
<dbReference type="InterPro" id="IPR028261">
    <property type="entry name" value="DPD_II"/>
</dbReference>
<accession>A0A162JE21</accession>
<dbReference type="Pfam" id="PF14691">
    <property type="entry name" value="Fer4_20"/>
    <property type="match status" value="1"/>
</dbReference>
<dbReference type="PANTHER" id="PTHR42783">
    <property type="entry name" value="GLUTAMATE SYNTHASE [NADPH] SMALL CHAIN"/>
    <property type="match status" value="1"/>
</dbReference>
<dbReference type="Gene3D" id="2.40.30.10">
    <property type="entry name" value="Translation factors"/>
    <property type="match status" value="1"/>
</dbReference>
<dbReference type="InterPro" id="IPR006004">
    <property type="entry name" value="SudA-like"/>
</dbReference>
<dbReference type="RefSeq" id="WP_062628619.1">
    <property type="nucleotide sequence ID" value="NZ_CAXOUM010000027.1"/>
</dbReference>
<dbReference type="PROSITE" id="PS51379">
    <property type="entry name" value="4FE4S_FER_2"/>
    <property type="match status" value="1"/>
</dbReference>
<feature type="domain" description="FAD-binding FR-type" evidence="3">
    <location>
        <begin position="1"/>
        <end position="95"/>
    </location>
</feature>
<dbReference type="Pfam" id="PF07992">
    <property type="entry name" value="Pyr_redox_2"/>
    <property type="match status" value="1"/>
</dbReference>
<dbReference type="GO" id="GO:0051536">
    <property type="term" value="F:iron-sulfur cluster binding"/>
    <property type="evidence" value="ECO:0007669"/>
    <property type="project" value="InterPro"/>
</dbReference>
<dbReference type="Pfam" id="PF10418">
    <property type="entry name" value="DHODB_Fe-S_bind"/>
    <property type="match status" value="1"/>
</dbReference>
<dbReference type="SUPFAM" id="SSF46548">
    <property type="entry name" value="alpha-helical ferredoxin"/>
    <property type="match status" value="1"/>
</dbReference>
<dbReference type="CDD" id="cd06219">
    <property type="entry name" value="DHOD_e_trans_like1"/>
    <property type="match status" value="1"/>
</dbReference>
<dbReference type="KEGG" id="fnf:BSQ88_05515"/>
<dbReference type="eggNOG" id="COG0543">
    <property type="taxonomic scope" value="Bacteria"/>
</dbReference>
<dbReference type="GO" id="GO:0016491">
    <property type="term" value="F:oxidoreductase activity"/>
    <property type="evidence" value="ECO:0007669"/>
    <property type="project" value="InterPro"/>
</dbReference>
<dbReference type="eggNOG" id="COG0493">
    <property type="taxonomic scope" value="Bacteria"/>
</dbReference>
<dbReference type="Gene3D" id="3.50.50.60">
    <property type="entry name" value="FAD/NAD(P)-binding domain"/>
    <property type="match status" value="2"/>
</dbReference>
<dbReference type="InterPro" id="IPR017938">
    <property type="entry name" value="Riboflavin_synthase-like_b-brl"/>
</dbReference>
<dbReference type="Proteomes" id="UP000075816">
    <property type="component" value="Unassembled WGS sequence"/>
</dbReference>
<proteinExistence type="predicted"/>
<dbReference type="PANTHER" id="PTHR42783:SF3">
    <property type="entry name" value="GLUTAMATE SYNTHASE [NADPH] SMALL CHAIN-RELATED"/>
    <property type="match status" value="1"/>
</dbReference>
<dbReference type="InterPro" id="IPR039261">
    <property type="entry name" value="FNR_nucleotide-bd"/>
</dbReference>
<comment type="caution">
    <text evidence="4">The sequence shown here is derived from an EMBL/GenBank/DDBJ whole genome shotgun (WGS) entry which is preliminary data.</text>
</comment>
<dbReference type="SUPFAM" id="SSF63380">
    <property type="entry name" value="Riboflavin synthase domain-like"/>
    <property type="match status" value="1"/>
</dbReference>
<dbReference type="Pfam" id="PF00175">
    <property type="entry name" value="NAD_binding_1"/>
    <property type="match status" value="1"/>
</dbReference>
<protein>
    <submittedName>
        <fullName evidence="4">2-polyprenylphenol hydroxylase</fullName>
    </submittedName>
</protein>
<evidence type="ECO:0000313" key="4">
    <source>
        <dbReference type="EMBL" id="KYL05608.1"/>
    </source>
</evidence>
<dbReference type="InterPro" id="IPR017927">
    <property type="entry name" value="FAD-bd_FR_type"/>
</dbReference>
<dbReference type="Gene3D" id="3.40.50.80">
    <property type="entry name" value="Nucleotide-binding domain of ferredoxin-NADP reductase (FNR) module"/>
    <property type="match status" value="1"/>
</dbReference>
<organism evidence="4 5">
    <name type="scientific">Fusobacterium necrophorum subsp. funduliforme</name>
    <dbReference type="NCBI Taxonomy" id="143387"/>
    <lineage>
        <taxon>Bacteria</taxon>
        <taxon>Fusobacteriati</taxon>
        <taxon>Fusobacteriota</taxon>
        <taxon>Fusobacteriia</taxon>
        <taxon>Fusobacteriales</taxon>
        <taxon>Fusobacteriaceae</taxon>
        <taxon>Fusobacterium</taxon>
    </lineage>
</organism>
<gene>
    <name evidence="4" type="ORF">A2J07_02425</name>
</gene>
<dbReference type="InterPro" id="IPR009051">
    <property type="entry name" value="Helical_ferredxn"/>
</dbReference>
<dbReference type="SUPFAM" id="SSF51971">
    <property type="entry name" value="Nucleotide-binding domain"/>
    <property type="match status" value="1"/>
</dbReference>
<dbReference type="NCBIfam" id="TIGR01316">
    <property type="entry name" value="gltA"/>
    <property type="match status" value="1"/>
</dbReference>
<dbReference type="NCBIfam" id="NF004862">
    <property type="entry name" value="PRK06222.1"/>
    <property type="match status" value="1"/>
</dbReference>
<dbReference type="PRINTS" id="PR00419">
    <property type="entry name" value="ADXRDTASE"/>
</dbReference>
<feature type="domain" description="4Fe-4S ferredoxin-type" evidence="2">
    <location>
        <begin position="332"/>
        <end position="362"/>
    </location>
</feature>
<dbReference type="PROSITE" id="PS51384">
    <property type="entry name" value="FAD_FR"/>
    <property type="match status" value="1"/>
</dbReference>
<dbReference type="InterPro" id="IPR001433">
    <property type="entry name" value="OxRdtase_FAD/NAD-bd"/>
</dbReference>
<reference evidence="4 5" key="1">
    <citation type="submission" date="2016-03" db="EMBL/GenBank/DDBJ databases">
        <title>Comparative genomics of human isolates of Fusobacterium necrophorum.</title>
        <authorList>
            <person name="Jensen A."/>
            <person name="Bank S."/>
            <person name="Andersen P.S."/>
            <person name="Kristensen L.H."/>
            <person name="Prag J."/>
        </authorList>
    </citation>
    <scope>NUCLEOTIDE SEQUENCE [LARGE SCALE GENOMIC DNA]</scope>
    <source>
        <strain evidence="4 5">LS_1264</strain>
    </source>
</reference>
<dbReference type="Gene3D" id="1.10.1060.10">
    <property type="entry name" value="Alpha-helical ferredoxin"/>
    <property type="match status" value="1"/>
</dbReference>
<dbReference type="InterPro" id="IPR019480">
    <property type="entry name" value="Dihydroorotate_DH_Fe-S-bd"/>
</dbReference>
<evidence type="ECO:0000259" key="2">
    <source>
        <dbReference type="PROSITE" id="PS51379"/>
    </source>
</evidence>